<organism evidence="1 2">
    <name type="scientific">Caenorhabditis tropicalis</name>
    <dbReference type="NCBI Taxonomy" id="1561998"/>
    <lineage>
        <taxon>Eukaryota</taxon>
        <taxon>Metazoa</taxon>
        <taxon>Ecdysozoa</taxon>
        <taxon>Nematoda</taxon>
        <taxon>Chromadorea</taxon>
        <taxon>Rhabditida</taxon>
        <taxon>Rhabditina</taxon>
        <taxon>Rhabditomorpha</taxon>
        <taxon>Rhabditoidea</taxon>
        <taxon>Rhabditidae</taxon>
        <taxon>Peloderinae</taxon>
        <taxon>Caenorhabditis</taxon>
    </lineage>
</organism>
<protein>
    <submittedName>
        <fullName evidence="2">ANK_REP_REGION domain-containing protein</fullName>
    </submittedName>
</protein>
<sequence>MDILKGLTALSVAIICTPGLYMVRTLLDRGASATKKSLNRLPPEEIAKAMNRKDVLDFFSEKLSVRTSEFPSCSPLGQNIFRNE</sequence>
<accession>A0A1I7UJI6</accession>
<reference evidence="2" key="1">
    <citation type="submission" date="2016-11" db="UniProtKB">
        <authorList>
            <consortium name="WormBaseParasite"/>
        </authorList>
    </citation>
    <scope>IDENTIFICATION</scope>
</reference>
<dbReference type="eggNOG" id="KOG0504">
    <property type="taxonomic scope" value="Eukaryota"/>
</dbReference>
<dbReference type="STRING" id="1561998.A0A1I7UJI6"/>
<keyword evidence="1" id="KW-1185">Reference proteome</keyword>
<dbReference type="Proteomes" id="UP000095282">
    <property type="component" value="Unplaced"/>
</dbReference>
<evidence type="ECO:0000313" key="1">
    <source>
        <dbReference type="Proteomes" id="UP000095282"/>
    </source>
</evidence>
<proteinExistence type="predicted"/>
<evidence type="ECO:0000313" key="2">
    <source>
        <dbReference type="WBParaSite" id="Csp11.Scaffold629.g9959.t1"/>
    </source>
</evidence>
<dbReference type="WBParaSite" id="Csp11.Scaffold629.g9959.t1">
    <property type="protein sequence ID" value="Csp11.Scaffold629.g9959.t1"/>
    <property type="gene ID" value="Csp11.Scaffold629.g9959"/>
</dbReference>
<name>A0A1I7UJI6_9PELO</name>
<dbReference type="AlphaFoldDB" id="A0A1I7UJI6"/>